<gene>
    <name evidence="13" type="ORF">SAMN05421748_14928</name>
</gene>
<dbReference type="SMART" id="SM00387">
    <property type="entry name" value="HATPase_c"/>
    <property type="match status" value="1"/>
</dbReference>
<dbReference type="InterPro" id="IPR036890">
    <property type="entry name" value="HATPase_C_sf"/>
</dbReference>
<keyword evidence="9" id="KW-0902">Two-component regulatory system</keyword>
<dbReference type="Gene3D" id="3.30.565.10">
    <property type="entry name" value="Histidine kinase-like ATPase, C-terminal domain"/>
    <property type="match status" value="1"/>
</dbReference>
<feature type="transmembrane region" description="Helical" evidence="10">
    <location>
        <begin position="139"/>
        <end position="158"/>
    </location>
</feature>
<evidence type="ECO:0000256" key="7">
    <source>
        <dbReference type="ARBA" id="ARBA00022777"/>
    </source>
</evidence>
<dbReference type="InterPro" id="IPR050428">
    <property type="entry name" value="TCS_sensor_his_kinase"/>
</dbReference>
<keyword evidence="14" id="KW-1185">Reference proteome</keyword>
<evidence type="ECO:0000256" key="1">
    <source>
        <dbReference type="ARBA" id="ARBA00000085"/>
    </source>
</evidence>
<sequence length="416" mass="43191">MRARLTLLVGATTVLVLLAFLVPLALLVRQVAEDRAMSRADDVLRTVVPLAGSGDRDAIRLAVTAQSVPVSVFFPDGSVLGHETDPSPAVRLSAARGEALTVAVDDDREIVVPVVGASGTAVVSTVVSDDDLRHGVGRAWFTLTGLGLVLVLLSLLVADRLARAITAPITELSAVSHRLARAELTVRASPSGPAELREVAGALNHLADRIQVLLSAERERVADLSHRVRTPLTALRLETESLRDPEEAARVSAATDEVARAVTALIQQARRRDEPAGPPHCDAAAVVRDRVAFWAVLAEDTGRALTQEIPPGPLPVAVAPDELGAALDALLGNVFAHTPDGTAFEVRLAAAPAGAVLTVTDEGPGFTLEVARRGVSAVGSTGLGLDIARQVATTFDVGARPGGGASVRLQLAAPPT</sequence>
<dbReference type="Gene3D" id="1.10.287.130">
    <property type="match status" value="1"/>
</dbReference>
<evidence type="ECO:0000256" key="8">
    <source>
        <dbReference type="ARBA" id="ARBA00022989"/>
    </source>
</evidence>
<keyword evidence="7 13" id="KW-0418">Kinase</keyword>
<evidence type="ECO:0000259" key="11">
    <source>
        <dbReference type="PROSITE" id="PS50109"/>
    </source>
</evidence>
<dbReference type="SUPFAM" id="SSF158472">
    <property type="entry name" value="HAMP domain-like"/>
    <property type="match status" value="1"/>
</dbReference>
<dbReference type="InterPro" id="IPR003660">
    <property type="entry name" value="HAMP_dom"/>
</dbReference>
<dbReference type="RefSeq" id="WP_097329073.1">
    <property type="nucleotide sequence ID" value="NZ_OBDY01000049.1"/>
</dbReference>
<dbReference type="InterPro" id="IPR003661">
    <property type="entry name" value="HisK_dim/P_dom"/>
</dbReference>
<dbReference type="SUPFAM" id="SSF47384">
    <property type="entry name" value="Homodimeric domain of signal transducing histidine kinase"/>
    <property type="match status" value="1"/>
</dbReference>
<dbReference type="CDD" id="cd00082">
    <property type="entry name" value="HisKA"/>
    <property type="match status" value="1"/>
</dbReference>
<evidence type="ECO:0000256" key="6">
    <source>
        <dbReference type="ARBA" id="ARBA00022692"/>
    </source>
</evidence>
<keyword evidence="10" id="KW-0472">Membrane</keyword>
<dbReference type="InterPro" id="IPR003594">
    <property type="entry name" value="HATPase_dom"/>
</dbReference>
<evidence type="ECO:0000256" key="4">
    <source>
        <dbReference type="ARBA" id="ARBA00022553"/>
    </source>
</evidence>
<dbReference type="Pfam" id="PF00512">
    <property type="entry name" value="HisKA"/>
    <property type="match status" value="1"/>
</dbReference>
<accession>A0A285KPW0</accession>
<keyword evidence="8 10" id="KW-1133">Transmembrane helix</keyword>
<dbReference type="PANTHER" id="PTHR45436">
    <property type="entry name" value="SENSOR HISTIDINE KINASE YKOH"/>
    <property type="match status" value="1"/>
</dbReference>
<dbReference type="GO" id="GO:0000155">
    <property type="term" value="F:phosphorelay sensor kinase activity"/>
    <property type="evidence" value="ECO:0007669"/>
    <property type="project" value="InterPro"/>
</dbReference>
<dbReference type="SUPFAM" id="SSF55874">
    <property type="entry name" value="ATPase domain of HSP90 chaperone/DNA topoisomerase II/histidine kinase"/>
    <property type="match status" value="1"/>
</dbReference>
<evidence type="ECO:0000256" key="3">
    <source>
        <dbReference type="ARBA" id="ARBA00012438"/>
    </source>
</evidence>
<keyword evidence="5" id="KW-0808">Transferase</keyword>
<keyword evidence="4" id="KW-0597">Phosphoprotein</keyword>
<dbReference type="Pfam" id="PF00672">
    <property type="entry name" value="HAMP"/>
    <property type="match status" value="1"/>
</dbReference>
<organism evidence="13 14">
    <name type="scientific">Paractinoplanes atraurantiacus</name>
    <dbReference type="NCBI Taxonomy" id="1036182"/>
    <lineage>
        <taxon>Bacteria</taxon>
        <taxon>Bacillati</taxon>
        <taxon>Actinomycetota</taxon>
        <taxon>Actinomycetes</taxon>
        <taxon>Micromonosporales</taxon>
        <taxon>Micromonosporaceae</taxon>
        <taxon>Paractinoplanes</taxon>
    </lineage>
</organism>
<evidence type="ECO:0000256" key="10">
    <source>
        <dbReference type="SAM" id="Phobius"/>
    </source>
</evidence>
<dbReference type="InterPro" id="IPR005467">
    <property type="entry name" value="His_kinase_dom"/>
</dbReference>
<dbReference type="GO" id="GO:0005886">
    <property type="term" value="C:plasma membrane"/>
    <property type="evidence" value="ECO:0007669"/>
    <property type="project" value="UniProtKB-SubCell"/>
</dbReference>
<proteinExistence type="predicted"/>
<dbReference type="Proteomes" id="UP000219612">
    <property type="component" value="Unassembled WGS sequence"/>
</dbReference>
<feature type="domain" description="HAMP" evidence="12">
    <location>
        <begin position="163"/>
        <end position="215"/>
    </location>
</feature>
<dbReference type="Gene3D" id="1.10.8.500">
    <property type="entry name" value="HAMP domain in histidine kinase"/>
    <property type="match status" value="1"/>
</dbReference>
<evidence type="ECO:0000256" key="9">
    <source>
        <dbReference type="ARBA" id="ARBA00023012"/>
    </source>
</evidence>
<keyword evidence="6 10" id="KW-0812">Transmembrane</keyword>
<comment type="catalytic activity">
    <reaction evidence="1">
        <text>ATP + protein L-histidine = ADP + protein N-phospho-L-histidine.</text>
        <dbReference type="EC" id="2.7.13.3"/>
    </reaction>
</comment>
<feature type="domain" description="Histidine kinase" evidence="11">
    <location>
        <begin position="223"/>
        <end position="398"/>
    </location>
</feature>
<dbReference type="InterPro" id="IPR036097">
    <property type="entry name" value="HisK_dim/P_sf"/>
</dbReference>
<dbReference type="EMBL" id="OBDY01000049">
    <property type="protein sequence ID" value="SNY73907.1"/>
    <property type="molecule type" value="Genomic_DNA"/>
</dbReference>
<evidence type="ECO:0000256" key="5">
    <source>
        <dbReference type="ARBA" id="ARBA00022679"/>
    </source>
</evidence>
<dbReference type="AlphaFoldDB" id="A0A285KPW0"/>
<comment type="subcellular location">
    <subcellularLocation>
        <location evidence="2">Cell membrane</location>
    </subcellularLocation>
</comment>
<evidence type="ECO:0000313" key="13">
    <source>
        <dbReference type="EMBL" id="SNY73907.1"/>
    </source>
</evidence>
<dbReference type="OrthoDB" id="3206505at2"/>
<evidence type="ECO:0000256" key="2">
    <source>
        <dbReference type="ARBA" id="ARBA00004236"/>
    </source>
</evidence>
<dbReference type="SMART" id="SM00304">
    <property type="entry name" value="HAMP"/>
    <property type="match status" value="1"/>
</dbReference>
<evidence type="ECO:0000259" key="12">
    <source>
        <dbReference type="PROSITE" id="PS50885"/>
    </source>
</evidence>
<dbReference type="PROSITE" id="PS50885">
    <property type="entry name" value="HAMP"/>
    <property type="match status" value="1"/>
</dbReference>
<evidence type="ECO:0000313" key="14">
    <source>
        <dbReference type="Proteomes" id="UP000219612"/>
    </source>
</evidence>
<dbReference type="PROSITE" id="PS50109">
    <property type="entry name" value="HIS_KIN"/>
    <property type="match status" value="1"/>
</dbReference>
<dbReference type="CDD" id="cd06225">
    <property type="entry name" value="HAMP"/>
    <property type="match status" value="1"/>
</dbReference>
<reference evidence="13 14" key="1">
    <citation type="submission" date="2017-09" db="EMBL/GenBank/DDBJ databases">
        <authorList>
            <person name="Ehlers B."/>
            <person name="Leendertz F.H."/>
        </authorList>
    </citation>
    <scope>NUCLEOTIDE SEQUENCE [LARGE SCALE GENOMIC DNA]</scope>
    <source>
        <strain evidence="13 14">CGMCC 4.6857</strain>
    </source>
</reference>
<dbReference type="Pfam" id="PF02518">
    <property type="entry name" value="HATPase_c"/>
    <property type="match status" value="1"/>
</dbReference>
<name>A0A285KPW0_9ACTN</name>
<dbReference type="EC" id="2.7.13.3" evidence="3"/>
<dbReference type="PANTHER" id="PTHR45436:SF5">
    <property type="entry name" value="SENSOR HISTIDINE KINASE TRCS"/>
    <property type="match status" value="1"/>
</dbReference>
<protein>
    <recommendedName>
        <fullName evidence="3">histidine kinase</fullName>
        <ecNumber evidence="3">2.7.13.3</ecNumber>
    </recommendedName>
</protein>
<dbReference type="SMART" id="SM00388">
    <property type="entry name" value="HisKA"/>
    <property type="match status" value="1"/>
</dbReference>